<dbReference type="Pfam" id="PF18803">
    <property type="entry name" value="CxC2"/>
    <property type="match status" value="1"/>
</dbReference>
<accession>R7SE76</accession>
<name>R7SE76_CONPW</name>
<reference evidence="3" key="1">
    <citation type="journal article" date="2012" name="Science">
        <title>The Paleozoic origin of enzymatic lignin decomposition reconstructed from 31 fungal genomes.</title>
        <authorList>
            <person name="Floudas D."/>
            <person name="Binder M."/>
            <person name="Riley R."/>
            <person name="Barry K."/>
            <person name="Blanchette R.A."/>
            <person name="Henrissat B."/>
            <person name="Martinez A.T."/>
            <person name="Otillar R."/>
            <person name="Spatafora J.W."/>
            <person name="Yadav J.S."/>
            <person name="Aerts A."/>
            <person name="Benoit I."/>
            <person name="Boyd A."/>
            <person name="Carlson A."/>
            <person name="Copeland A."/>
            <person name="Coutinho P.M."/>
            <person name="de Vries R.P."/>
            <person name="Ferreira P."/>
            <person name="Findley K."/>
            <person name="Foster B."/>
            <person name="Gaskell J."/>
            <person name="Glotzer D."/>
            <person name="Gorecki P."/>
            <person name="Heitman J."/>
            <person name="Hesse C."/>
            <person name="Hori C."/>
            <person name="Igarashi K."/>
            <person name="Jurgens J.A."/>
            <person name="Kallen N."/>
            <person name="Kersten P."/>
            <person name="Kohler A."/>
            <person name="Kuees U."/>
            <person name="Kumar T.K.A."/>
            <person name="Kuo A."/>
            <person name="LaButti K."/>
            <person name="Larrondo L.F."/>
            <person name="Lindquist E."/>
            <person name="Ling A."/>
            <person name="Lombard V."/>
            <person name="Lucas S."/>
            <person name="Lundell T."/>
            <person name="Martin R."/>
            <person name="McLaughlin D.J."/>
            <person name="Morgenstern I."/>
            <person name="Morin E."/>
            <person name="Murat C."/>
            <person name="Nagy L.G."/>
            <person name="Nolan M."/>
            <person name="Ohm R.A."/>
            <person name="Patyshakuliyeva A."/>
            <person name="Rokas A."/>
            <person name="Ruiz-Duenas F.J."/>
            <person name="Sabat G."/>
            <person name="Salamov A."/>
            <person name="Samejima M."/>
            <person name="Schmutz J."/>
            <person name="Slot J.C."/>
            <person name="St John F."/>
            <person name="Stenlid J."/>
            <person name="Sun H."/>
            <person name="Sun S."/>
            <person name="Syed K."/>
            <person name="Tsang A."/>
            <person name="Wiebenga A."/>
            <person name="Young D."/>
            <person name="Pisabarro A."/>
            <person name="Eastwood D.C."/>
            <person name="Martin F."/>
            <person name="Cullen D."/>
            <person name="Grigoriev I.V."/>
            <person name="Hibbett D.S."/>
        </authorList>
    </citation>
    <scope>NUCLEOTIDE SEQUENCE [LARGE SCALE GENOMIC DNA]</scope>
    <source>
        <strain evidence="3">RWD-64-598 SS2</strain>
    </source>
</reference>
<dbReference type="OMA" id="THFERTT"/>
<dbReference type="OrthoDB" id="2682806at2759"/>
<dbReference type="InterPro" id="IPR041457">
    <property type="entry name" value="CxC2_KDZ-assoc"/>
</dbReference>
<dbReference type="AlphaFoldDB" id="R7SE76"/>
<keyword evidence="3" id="KW-1185">Reference proteome</keyword>
<sequence length="203" mass="22832">FLKELIRHDGRGDFKDSLTCHWCSGANPAFRCEDCLMGAMGCRECMVKNHTTSPFHRIKYWNGKYFERSSLNRLGLRIQLGHSPGRTCVNPVCSFDDDFVVMDSHGIHEVGLDYCGCETAASKYRQLLRARLFPATVTEPKTAATFRLLEEFQLLSLESKASAYEAYHALARRSDNAGLVSIKVSNGYLANSFNRSSLLTFSL</sequence>
<gene>
    <name evidence="2" type="ORF">CONPUDRAFT_67519</name>
</gene>
<proteinExistence type="predicted"/>
<dbReference type="EMBL" id="JH711592">
    <property type="protein sequence ID" value="EIW74481.1"/>
    <property type="molecule type" value="Genomic_DNA"/>
</dbReference>
<dbReference type="eggNOG" id="ENOG502SJXV">
    <property type="taxonomic scope" value="Eukaryota"/>
</dbReference>
<evidence type="ECO:0000313" key="3">
    <source>
        <dbReference type="Proteomes" id="UP000053558"/>
    </source>
</evidence>
<evidence type="ECO:0000259" key="1">
    <source>
        <dbReference type="Pfam" id="PF18803"/>
    </source>
</evidence>
<feature type="domain" description="CxC2-like cysteine cluster KDZ transposase-associated" evidence="1">
    <location>
        <begin position="71"/>
        <end position="178"/>
    </location>
</feature>
<feature type="non-terminal residue" evidence="2">
    <location>
        <position position="1"/>
    </location>
</feature>
<dbReference type="Proteomes" id="UP000053558">
    <property type="component" value="Unassembled WGS sequence"/>
</dbReference>
<dbReference type="RefSeq" id="XP_007775335.1">
    <property type="nucleotide sequence ID" value="XM_007777145.1"/>
</dbReference>
<organism evidence="2 3">
    <name type="scientific">Coniophora puteana (strain RWD-64-598)</name>
    <name type="common">Brown rot fungus</name>
    <dbReference type="NCBI Taxonomy" id="741705"/>
    <lineage>
        <taxon>Eukaryota</taxon>
        <taxon>Fungi</taxon>
        <taxon>Dikarya</taxon>
        <taxon>Basidiomycota</taxon>
        <taxon>Agaricomycotina</taxon>
        <taxon>Agaricomycetes</taxon>
        <taxon>Agaricomycetidae</taxon>
        <taxon>Boletales</taxon>
        <taxon>Coniophorineae</taxon>
        <taxon>Coniophoraceae</taxon>
        <taxon>Coniophora</taxon>
    </lineage>
</organism>
<protein>
    <recommendedName>
        <fullName evidence="1">CxC2-like cysteine cluster KDZ transposase-associated domain-containing protein</fullName>
    </recommendedName>
</protein>
<dbReference type="KEGG" id="cput:CONPUDRAFT_67519"/>
<evidence type="ECO:0000313" key="2">
    <source>
        <dbReference type="EMBL" id="EIW74481.1"/>
    </source>
</evidence>
<dbReference type="GeneID" id="19208572"/>